<sequence>MDLITLISCTLLASLIMALNMGLTYLSSPDEKYIKYWINAGILFALSNIVALCLNIFAPEKAISPVIANAPFYAAHAAILNGVYVYLYIRPIPLLVSSIFILSVALHAVPEVANSVEVRFFVFSPIIILLDLFSSFLLFKNLYRKDSHSFWPLLITLTIFAALMTIRLFAIAISDERLNLFGNDYLQTAGSFVIIAFIFLLTIGFNYIVTWKKELALRDSMLTDYLTGWSNRRGLAIKADKEFSRFKRLSHPLGICVFDIDHFKVLNDTYGHLSGDLALKAVTSCVAEEVRDYDFCCRFGGEEFVLLLPNIDSVSLKNTTERIRSAVNNLAIKGNDHTMSVTVSIGGTIANKYDRNWEETLKRADKNLYSAKQTGRNKVVIDK</sequence>
<dbReference type="PANTHER" id="PTHR45138">
    <property type="entry name" value="REGULATORY COMPONENTS OF SENSORY TRANSDUCTION SYSTEM"/>
    <property type="match status" value="1"/>
</dbReference>
<dbReference type="SMART" id="SM00267">
    <property type="entry name" value="GGDEF"/>
    <property type="match status" value="1"/>
</dbReference>
<dbReference type="PROSITE" id="PS50887">
    <property type="entry name" value="GGDEF"/>
    <property type="match status" value="1"/>
</dbReference>
<dbReference type="PANTHER" id="PTHR45138:SF9">
    <property type="entry name" value="DIGUANYLATE CYCLASE DGCM-RELATED"/>
    <property type="match status" value="1"/>
</dbReference>
<evidence type="ECO:0000256" key="2">
    <source>
        <dbReference type="ARBA" id="ARBA00034247"/>
    </source>
</evidence>
<keyword evidence="6" id="KW-1185">Reference proteome</keyword>
<name>A0ABX5CLY2_9ALTE</name>
<dbReference type="EMBL" id="PVNO01000028">
    <property type="protein sequence ID" value="PRO68028.1"/>
    <property type="molecule type" value="Genomic_DNA"/>
</dbReference>
<keyword evidence="3" id="KW-0472">Membrane</keyword>
<dbReference type="Gene3D" id="3.30.70.270">
    <property type="match status" value="1"/>
</dbReference>
<dbReference type="Pfam" id="PF00990">
    <property type="entry name" value="GGDEF"/>
    <property type="match status" value="1"/>
</dbReference>
<keyword evidence="3" id="KW-0812">Transmembrane</keyword>
<feature type="transmembrane region" description="Helical" evidence="3">
    <location>
        <begin position="70"/>
        <end position="89"/>
    </location>
</feature>
<dbReference type="SUPFAM" id="SSF55073">
    <property type="entry name" value="Nucleotide cyclase"/>
    <property type="match status" value="1"/>
</dbReference>
<evidence type="ECO:0000256" key="1">
    <source>
        <dbReference type="ARBA" id="ARBA00012528"/>
    </source>
</evidence>
<evidence type="ECO:0000313" key="5">
    <source>
        <dbReference type="EMBL" id="PRO68028.1"/>
    </source>
</evidence>
<feature type="transmembrane region" description="Helical" evidence="3">
    <location>
        <begin position="34"/>
        <end position="58"/>
    </location>
</feature>
<dbReference type="NCBIfam" id="TIGR00254">
    <property type="entry name" value="GGDEF"/>
    <property type="match status" value="1"/>
</dbReference>
<dbReference type="InterPro" id="IPR000160">
    <property type="entry name" value="GGDEF_dom"/>
</dbReference>
<feature type="transmembrane region" description="Helical" evidence="3">
    <location>
        <begin position="120"/>
        <end position="139"/>
    </location>
</feature>
<evidence type="ECO:0000259" key="4">
    <source>
        <dbReference type="PROSITE" id="PS50887"/>
    </source>
</evidence>
<comment type="catalytic activity">
    <reaction evidence="2">
        <text>2 GTP = 3',3'-c-di-GMP + 2 diphosphate</text>
        <dbReference type="Rhea" id="RHEA:24898"/>
        <dbReference type="ChEBI" id="CHEBI:33019"/>
        <dbReference type="ChEBI" id="CHEBI:37565"/>
        <dbReference type="ChEBI" id="CHEBI:58805"/>
        <dbReference type="EC" id="2.7.7.65"/>
    </reaction>
</comment>
<feature type="transmembrane region" description="Helical" evidence="3">
    <location>
        <begin position="151"/>
        <end position="173"/>
    </location>
</feature>
<organism evidence="5 6">
    <name type="scientific">Alteromonas gracilis</name>
    <dbReference type="NCBI Taxonomy" id="1479524"/>
    <lineage>
        <taxon>Bacteria</taxon>
        <taxon>Pseudomonadati</taxon>
        <taxon>Pseudomonadota</taxon>
        <taxon>Gammaproteobacteria</taxon>
        <taxon>Alteromonadales</taxon>
        <taxon>Alteromonadaceae</taxon>
        <taxon>Alteromonas/Salinimonas group</taxon>
        <taxon>Alteromonas</taxon>
    </lineage>
</organism>
<feature type="domain" description="GGDEF" evidence="4">
    <location>
        <begin position="251"/>
        <end position="383"/>
    </location>
</feature>
<dbReference type="InterPro" id="IPR050469">
    <property type="entry name" value="Diguanylate_Cyclase"/>
</dbReference>
<dbReference type="CDD" id="cd01949">
    <property type="entry name" value="GGDEF"/>
    <property type="match status" value="1"/>
</dbReference>
<dbReference type="RefSeq" id="WP_105932143.1">
    <property type="nucleotide sequence ID" value="NZ_PVNO01000028.1"/>
</dbReference>
<dbReference type="InterPro" id="IPR043128">
    <property type="entry name" value="Rev_trsase/Diguanyl_cyclase"/>
</dbReference>
<dbReference type="EC" id="2.7.7.65" evidence="1"/>
<feature type="transmembrane region" description="Helical" evidence="3">
    <location>
        <begin position="185"/>
        <end position="209"/>
    </location>
</feature>
<dbReference type="Proteomes" id="UP000239539">
    <property type="component" value="Unassembled WGS sequence"/>
</dbReference>
<accession>A0ABX5CLY2</accession>
<protein>
    <recommendedName>
        <fullName evidence="1">diguanylate cyclase</fullName>
        <ecNumber evidence="1">2.7.7.65</ecNumber>
    </recommendedName>
</protein>
<proteinExistence type="predicted"/>
<dbReference type="InterPro" id="IPR029787">
    <property type="entry name" value="Nucleotide_cyclase"/>
</dbReference>
<gene>
    <name evidence="5" type="ORF">C6Y39_15475</name>
</gene>
<reference evidence="6" key="1">
    <citation type="journal article" date="2020" name="Int. J. Syst. Evol. Microbiol.">
        <title>Alteromonas alba sp. nov., a marine bacterium isolated from the seawater of the West Pacific Ocean.</title>
        <authorList>
            <person name="Sun C."/>
            <person name="Wu Y.-H."/>
            <person name="Xamxidin M."/>
            <person name="Cheng H."/>
            <person name="Xu X.-W."/>
        </authorList>
    </citation>
    <scope>NUCLEOTIDE SEQUENCE [LARGE SCALE GENOMIC DNA]</scope>
    <source>
        <strain evidence="6">9a2</strain>
    </source>
</reference>
<evidence type="ECO:0000256" key="3">
    <source>
        <dbReference type="SAM" id="Phobius"/>
    </source>
</evidence>
<evidence type="ECO:0000313" key="6">
    <source>
        <dbReference type="Proteomes" id="UP000239539"/>
    </source>
</evidence>
<comment type="caution">
    <text evidence="5">The sequence shown here is derived from an EMBL/GenBank/DDBJ whole genome shotgun (WGS) entry which is preliminary data.</text>
</comment>
<keyword evidence="3" id="KW-1133">Transmembrane helix</keyword>